<evidence type="ECO:0008006" key="2">
    <source>
        <dbReference type="Google" id="ProtNLM"/>
    </source>
</evidence>
<gene>
    <name evidence="1" type="ORF">Arace01_00082</name>
</gene>
<dbReference type="EMBL" id="PP179312">
    <property type="protein sequence ID" value="XAI69748.1"/>
    <property type="molecule type" value="Genomic_DNA"/>
</dbReference>
<name>A0AAU6VZW3_9VIRU</name>
<reference evidence="1" key="1">
    <citation type="journal article" date="2024" name="J. Gen. Virol.">
        <title>Novel phages of Pseudomonas syringae unveil numerous potential auxiliary metabolic genes.</title>
        <authorList>
            <person name="Feltin C."/>
            <person name="Garneau J.R."/>
            <person name="Morris C.E."/>
            <person name="Berard A."/>
            <person name="Torres-Barcelo C."/>
        </authorList>
    </citation>
    <scope>NUCLEOTIDE SEQUENCE</scope>
</reference>
<proteinExistence type="predicted"/>
<evidence type="ECO:0000313" key="1">
    <source>
        <dbReference type="EMBL" id="XAI69748.1"/>
    </source>
</evidence>
<organism evidence="1">
    <name type="scientific">Pseudomonas phage Arace01</name>
    <dbReference type="NCBI Taxonomy" id="3138526"/>
    <lineage>
        <taxon>Viruses</taxon>
    </lineage>
</organism>
<accession>A0AAU6VZW3</accession>
<sequence>MGFRPTFDIQHEKAEDPMVDKRIGNAYKTVKYVADHMEELIKAASGGGGGNTGGGGGGLPAGYAKVIVEGTTGQFGGANTIVPFPAGVNVGNIVESNVQIRTPTGLLMSENANLFTAYVVGTLGGQPINGLYLLLATTNDALMLINSTIIWSITYKAS</sequence>
<protein>
    <recommendedName>
        <fullName evidence="2">Tail fiber protein</fullName>
    </recommendedName>
</protein>